<dbReference type="PANTHER" id="PTHR33794">
    <property type="entry name" value="BACILLOLYSIN"/>
    <property type="match status" value="1"/>
</dbReference>
<keyword evidence="14" id="KW-1185">Reference proteome</keyword>
<dbReference type="Proteomes" id="UP000636793">
    <property type="component" value="Unassembled WGS sequence"/>
</dbReference>
<evidence type="ECO:0000256" key="8">
    <source>
        <dbReference type="PIRSR" id="PIRSR623612-1"/>
    </source>
</evidence>
<evidence type="ECO:0000256" key="6">
    <source>
        <dbReference type="ARBA" id="ARBA00022833"/>
    </source>
</evidence>
<dbReference type="RefSeq" id="WP_229749528.1">
    <property type="nucleotide sequence ID" value="NZ_BMHI01000002.1"/>
</dbReference>
<feature type="domain" description="Peptidase M4 C-terminal" evidence="11">
    <location>
        <begin position="346"/>
        <end position="520"/>
    </location>
</feature>
<feature type="domain" description="FTP" evidence="12">
    <location>
        <begin position="57"/>
        <end position="99"/>
    </location>
</feature>
<comment type="cofactor">
    <cofactor evidence="9">
        <name>Zn(2+)</name>
        <dbReference type="ChEBI" id="CHEBI:29105"/>
    </cofactor>
</comment>
<dbReference type="Gene3D" id="3.10.450.40">
    <property type="match status" value="1"/>
</dbReference>
<reference evidence="13" key="2">
    <citation type="submission" date="2020-09" db="EMBL/GenBank/DDBJ databases">
        <authorList>
            <person name="Sun Q."/>
            <person name="Zhou Y."/>
        </authorList>
    </citation>
    <scope>NUCLEOTIDE SEQUENCE</scope>
    <source>
        <strain evidence="13">CGMCC 1.15085</strain>
    </source>
</reference>
<evidence type="ECO:0000256" key="4">
    <source>
        <dbReference type="ARBA" id="ARBA00022729"/>
    </source>
</evidence>
<dbReference type="InterPro" id="IPR013856">
    <property type="entry name" value="Peptidase_M4_domain"/>
</dbReference>
<dbReference type="GO" id="GO:0006508">
    <property type="term" value="P:proteolysis"/>
    <property type="evidence" value="ECO:0007669"/>
    <property type="project" value="UniProtKB-KW"/>
</dbReference>
<keyword evidence="4 9" id="KW-0732">Signal</keyword>
<feature type="chain" id="PRO_5038167380" description="Neutral metalloproteinase" evidence="9">
    <location>
        <begin position="28"/>
        <end position="689"/>
    </location>
</feature>
<dbReference type="EMBL" id="BMHI01000002">
    <property type="protein sequence ID" value="GGB24637.1"/>
    <property type="molecule type" value="Genomic_DNA"/>
</dbReference>
<dbReference type="Gene3D" id="2.60.120.260">
    <property type="entry name" value="Galactose-binding domain-like"/>
    <property type="match status" value="1"/>
</dbReference>
<dbReference type="GO" id="GO:0005576">
    <property type="term" value="C:extracellular region"/>
    <property type="evidence" value="ECO:0007669"/>
    <property type="project" value="UniProtKB-SubCell"/>
</dbReference>
<protein>
    <recommendedName>
        <fullName evidence="9">Neutral metalloproteinase</fullName>
        <ecNumber evidence="9">3.4.24.-</ecNumber>
    </recommendedName>
</protein>
<dbReference type="Pfam" id="PF01447">
    <property type="entry name" value="Peptidase_M4"/>
    <property type="match status" value="1"/>
</dbReference>
<dbReference type="InterPro" id="IPR050728">
    <property type="entry name" value="Zinc_Metalloprotease_M4"/>
</dbReference>
<dbReference type="GO" id="GO:0046872">
    <property type="term" value="F:metal ion binding"/>
    <property type="evidence" value="ECO:0007669"/>
    <property type="project" value="UniProtKB-UniRule"/>
</dbReference>
<reference evidence="13" key="1">
    <citation type="journal article" date="2014" name="Int. J. Syst. Evol. Microbiol.">
        <title>Complete genome sequence of Corynebacterium casei LMG S-19264T (=DSM 44701T), isolated from a smear-ripened cheese.</title>
        <authorList>
            <consortium name="US DOE Joint Genome Institute (JGI-PGF)"/>
            <person name="Walter F."/>
            <person name="Albersmeier A."/>
            <person name="Kalinowski J."/>
            <person name="Ruckert C."/>
        </authorList>
    </citation>
    <scope>NUCLEOTIDE SEQUENCE</scope>
    <source>
        <strain evidence="13">CGMCC 1.15085</strain>
    </source>
</reference>
<keyword evidence="5 9" id="KW-0378">Hydrolase</keyword>
<evidence type="ECO:0000256" key="7">
    <source>
        <dbReference type="ARBA" id="ARBA00023049"/>
    </source>
</evidence>
<proteinExistence type="inferred from homology"/>
<dbReference type="Gene3D" id="1.10.390.10">
    <property type="entry name" value="Neutral Protease Domain 2"/>
    <property type="match status" value="1"/>
</dbReference>
<dbReference type="GO" id="GO:0004222">
    <property type="term" value="F:metalloendopeptidase activity"/>
    <property type="evidence" value="ECO:0007669"/>
    <property type="project" value="UniProtKB-UniRule"/>
</dbReference>
<dbReference type="SUPFAM" id="SSF55486">
    <property type="entry name" value="Metalloproteases ('zincins'), catalytic domain"/>
    <property type="match status" value="1"/>
</dbReference>
<feature type="active site" description="Proton donor" evidence="8">
    <location>
        <position position="423"/>
    </location>
</feature>
<evidence type="ECO:0000256" key="3">
    <source>
        <dbReference type="ARBA" id="ARBA00022723"/>
    </source>
</evidence>
<dbReference type="EC" id="3.4.24.-" evidence="9"/>
<comment type="caution">
    <text evidence="13">The sequence shown here is derived from an EMBL/GenBank/DDBJ whole genome shotgun (WGS) entry which is preliminary data.</text>
</comment>
<evidence type="ECO:0000256" key="9">
    <source>
        <dbReference type="RuleBase" id="RU366073"/>
    </source>
</evidence>
<dbReference type="InterPro" id="IPR027268">
    <property type="entry name" value="Peptidase_M4/M1_CTD_sf"/>
</dbReference>
<dbReference type="PRINTS" id="PR00730">
    <property type="entry name" value="THERMOLYSIN"/>
</dbReference>
<dbReference type="Gene3D" id="3.10.450.490">
    <property type="match status" value="1"/>
</dbReference>
<evidence type="ECO:0000313" key="13">
    <source>
        <dbReference type="EMBL" id="GGB24637.1"/>
    </source>
</evidence>
<comment type="function">
    <text evidence="9">Extracellular zinc metalloprotease.</text>
</comment>
<gene>
    <name evidence="13" type="ORF">GCM10011492_13260</name>
</gene>
<sequence length="689" mass="72498">MKKSVTSGALGAALVTAVCMSMPPALASNPSAIQHATTAKASINADHDALGLGSDEKLVLRNVVTDKNGSTHVHYERTYKGLQVVGGDLIVTKSKSGHVGKIRKNASGKVAVTSVTPTYSQTEAKATGRRHTDAVKTSKKDSTLVIFAGKGAPRLAYDVYVEGVRADKVPTRTHTYVDAHNGKVLAVDDEIETGTGRSIYVGDVTIGTKAHSGGGYEMTDAAGNYTTDVHNQGDPNTGTGPAGDLFLDSDDAWGNGSNSDRASAAVDAQYGAEKTFDYYKNVLGRNGIWNDGRGSRSRVHFADGMANAFWDGQQMSYGDGTNNAHPVLALDVAGHEMSHGVTENTAGLVYYGDAGGLNEANSDIFGTAVEWYANNTADTPDYLIGEKVDLFGNGAPLRYMDKPSKDGASKDCWSSTLGNLDPHYSSGPLNHWYYLASEGSGAKTINGVSYNSPTCNSSTVTGIGHDKAEKIWFRTLTTKLTSNSNYKAAREGAITSAIELYGASSAECKTVEASFNAIAVPAGSASCEGGSDPNPPTGDNLLKNPGFESGAVDWTGTAGPITNNSGRAAHTGSWKMWLGGNGQTASENESQTVSIPAGSSATLSYWVRIDSSESSRSYAYDKMQVQAVSGGTTTVLKSYSNVNADNTWHQVSVDLSAYAGKSVTLKFVMNEDSYLQTSFVVDDTSITAK</sequence>
<comment type="subcellular location">
    <subcellularLocation>
        <location evidence="9">Secreted</location>
    </subcellularLocation>
</comment>
<dbReference type="InterPro" id="IPR011096">
    <property type="entry name" value="FTP_domain"/>
</dbReference>
<dbReference type="Pfam" id="PF07504">
    <property type="entry name" value="FTP"/>
    <property type="match status" value="1"/>
</dbReference>
<evidence type="ECO:0000256" key="5">
    <source>
        <dbReference type="ARBA" id="ARBA00022801"/>
    </source>
</evidence>
<name>A0A916WS37_9MICO</name>
<dbReference type="InterPro" id="IPR008979">
    <property type="entry name" value="Galactose-bd-like_sf"/>
</dbReference>
<organism evidence="13 14">
    <name type="scientific">Flexivirga endophytica</name>
    <dbReference type="NCBI Taxonomy" id="1849103"/>
    <lineage>
        <taxon>Bacteria</taxon>
        <taxon>Bacillati</taxon>
        <taxon>Actinomycetota</taxon>
        <taxon>Actinomycetes</taxon>
        <taxon>Micrococcales</taxon>
        <taxon>Dermacoccaceae</taxon>
        <taxon>Flexivirga</taxon>
    </lineage>
</organism>
<evidence type="ECO:0000259" key="10">
    <source>
        <dbReference type="Pfam" id="PF01447"/>
    </source>
</evidence>
<feature type="active site" evidence="8">
    <location>
        <position position="336"/>
    </location>
</feature>
<keyword evidence="6 9" id="KW-0862">Zinc</keyword>
<keyword evidence="9" id="KW-0964">Secreted</keyword>
<keyword evidence="2 9" id="KW-0645">Protease</keyword>
<feature type="signal peptide" evidence="9">
    <location>
        <begin position="1"/>
        <end position="27"/>
    </location>
</feature>
<feature type="domain" description="Peptidase M4" evidence="10">
    <location>
        <begin position="193"/>
        <end position="343"/>
    </location>
</feature>
<keyword evidence="3" id="KW-0479">Metal-binding</keyword>
<dbReference type="InterPro" id="IPR023612">
    <property type="entry name" value="Peptidase_M4"/>
</dbReference>
<dbReference type="PANTHER" id="PTHR33794:SF1">
    <property type="entry name" value="BACILLOLYSIN"/>
    <property type="match status" value="1"/>
</dbReference>
<evidence type="ECO:0000313" key="14">
    <source>
        <dbReference type="Proteomes" id="UP000636793"/>
    </source>
</evidence>
<comment type="similarity">
    <text evidence="1 9">Belongs to the peptidase M4 family.</text>
</comment>
<dbReference type="SUPFAM" id="SSF49785">
    <property type="entry name" value="Galactose-binding domain-like"/>
    <property type="match status" value="1"/>
</dbReference>
<evidence type="ECO:0000256" key="1">
    <source>
        <dbReference type="ARBA" id="ARBA00009388"/>
    </source>
</evidence>
<dbReference type="AlphaFoldDB" id="A0A916WS37"/>
<keyword evidence="7 9" id="KW-0482">Metalloprotease</keyword>
<evidence type="ECO:0000256" key="2">
    <source>
        <dbReference type="ARBA" id="ARBA00022670"/>
    </source>
</evidence>
<dbReference type="CDD" id="cd09597">
    <property type="entry name" value="M4_TLP"/>
    <property type="match status" value="1"/>
</dbReference>
<evidence type="ECO:0000259" key="11">
    <source>
        <dbReference type="Pfam" id="PF02868"/>
    </source>
</evidence>
<accession>A0A916WS37</accession>
<dbReference type="InterPro" id="IPR001570">
    <property type="entry name" value="Peptidase_M4_C_domain"/>
</dbReference>
<dbReference type="Gene3D" id="3.10.170.10">
    <property type="match status" value="1"/>
</dbReference>
<evidence type="ECO:0000259" key="12">
    <source>
        <dbReference type="Pfam" id="PF07504"/>
    </source>
</evidence>
<dbReference type="Pfam" id="PF02868">
    <property type="entry name" value="Peptidase_M4_C"/>
    <property type="match status" value="1"/>
</dbReference>